<protein>
    <recommendedName>
        <fullName evidence="5">o-succinylbenzoate synthase</fullName>
        <shortName evidence="5">OSB synthase</shortName>
        <shortName evidence="5">OSBS</shortName>
        <ecNumber evidence="5">4.2.1.113</ecNumber>
    </recommendedName>
    <alternativeName>
        <fullName evidence="5">4-(2'-carboxyphenyl)-4-oxybutyric acid synthase</fullName>
    </alternativeName>
    <alternativeName>
        <fullName evidence="5">o-succinylbenzoic acid synthase</fullName>
    </alternativeName>
</protein>
<feature type="binding site" evidence="5">
    <location>
        <position position="177"/>
    </location>
    <ligand>
        <name>Mg(2+)</name>
        <dbReference type="ChEBI" id="CHEBI:18420"/>
    </ligand>
</feature>
<dbReference type="GO" id="GO:0043748">
    <property type="term" value="F:O-succinylbenzoate synthase activity"/>
    <property type="evidence" value="ECO:0007669"/>
    <property type="project" value="UniProtKB-EC"/>
</dbReference>
<keyword evidence="4 5" id="KW-0456">Lyase</keyword>
<dbReference type="Pfam" id="PF18374">
    <property type="entry name" value="Enolase_like_N"/>
    <property type="match status" value="1"/>
</dbReference>
<dbReference type="Gene3D" id="3.30.390.10">
    <property type="entry name" value="Enolase-like, N-terminal domain"/>
    <property type="match status" value="1"/>
</dbReference>
<evidence type="ECO:0000256" key="4">
    <source>
        <dbReference type="ARBA" id="ARBA00023239"/>
    </source>
</evidence>
<evidence type="ECO:0000259" key="6">
    <source>
        <dbReference type="SMART" id="SM00922"/>
    </source>
</evidence>
<dbReference type="SFLD" id="SFLDF00009">
    <property type="entry name" value="o-succinylbenzoate_synthase"/>
    <property type="match status" value="1"/>
</dbReference>
<evidence type="ECO:0000256" key="5">
    <source>
        <dbReference type="HAMAP-Rule" id="MF_00470"/>
    </source>
</evidence>
<dbReference type="SMART" id="SM00922">
    <property type="entry name" value="MR_MLE"/>
    <property type="match status" value="1"/>
</dbReference>
<dbReference type="InterPro" id="IPR029017">
    <property type="entry name" value="Enolase-like_N"/>
</dbReference>
<comment type="pathway">
    <text evidence="5">Quinol/quinone metabolism; menaquinone biosynthesis.</text>
</comment>
<evidence type="ECO:0000313" key="7">
    <source>
        <dbReference type="EMBL" id="MBI8990001.1"/>
    </source>
</evidence>
<evidence type="ECO:0000256" key="1">
    <source>
        <dbReference type="ARBA" id="ARBA00022428"/>
    </source>
</evidence>
<keyword evidence="8" id="KW-1185">Reference proteome</keyword>
<name>A0A934I6K8_9CORY</name>
<comment type="cofactor">
    <cofactor evidence="5">
        <name>a divalent metal cation</name>
        <dbReference type="ChEBI" id="CHEBI:60240"/>
    </cofactor>
</comment>
<keyword evidence="1 5" id="KW-0474">Menaquinone biosynthesis</keyword>
<comment type="function">
    <text evidence="5">Converts 2-succinyl-6-hydroxy-2,4-cyclohexadiene-1-carboxylate (SHCHC) to 2-succinylbenzoate (OSB).</text>
</comment>
<dbReference type="HAMAP" id="MF_00470">
    <property type="entry name" value="MenC_1"/>
    <property type="match status" value="1"/>
</dbReference>
<dbReference type="EC" id="4.2.1.113" evidence="5"/>
<dbReference type="EMBL" id="JAEIOS010000013">
    <property type="protein sequence ID" value="MBI8990001.1"/>
    <property type="molecule type" value="Genomic_DNA"/>
</dbReference>
<gene>
    <name evidence="5" type="primary">menC</name>
    <name evidence="7" type="ORF">JDV75_09570</name>
</gene>
<evidence type="ECO:0000256" key="2">
    <source>
        <dbReference type="ARBA" id="ARBA00022723"/>
    </source>
</evidence>
<comment type="pathway">
    <text evidence="5">Quinol/quinone metabolism; 1,4-dihydroxy-2-naphthoate biosynthesis; 1,4-dihydroxy-2-naphthoate from chorismate: step 4/7.</text>
</comment>
<dbReference type="Proteomes" id="UP000645966">
    <property type="component" value="Unassembled WGS sequence"/>
</dbReference>
<dbReference type="PANTHER" id="PTHR48073">
    <property type="entry name" value="O-SUCCINYLBENZOATE SYNTHASE-RELATED"/>
    <property type="match status" value="1"/>
</dbReference>
<keyword evidence="3 5" id="KW-0460">Magnesium</keyword>
<dbReference type="RefSeq" id="WP_198739000.1">
    <property type="nucleotide sequence ID" value="NZ_JAEIOS010000013.1"/>
</dbReference>
<comment type="caution">
    <text evidence="7">The sequence shown here is derived from an EMBL/GenBank/DDBJ whole genome shotgun (WGS) entry which is preliminary data.</text>
</comment>
<reference evidence="7" key="1">
    <citation type="submission" date="2020-12" db="EMBL/GenBank/DDBJ databases">
        <title>Genome public.</title>
        <authorList>
            <person name="Sun Q."/>
        </authorList>
    </citation>
    <scope>NUCLEOTIDE SEQUENCE</scope>
    <source>
        <strain evidence="7">CCM 8863</strain>
    </source>
</reference>
<dbReference type="SFLD" id="SFLDS00001">
    <property type="entry name" value="Enolase"/>
    <property type="match status" value="1"/>
</dbReference>
<organism evidence="7 8">
    <name type="scientific">Corynebacterium meridianum</name>
    <dbReference type="NCBI Taxonomy" id="2765363"/>
    <lineage>
        <taxon>Bacteria</taxon>
        <taxon>Bacillati</taxon>
        <taxon>Actinomycetota</taxon>
        <taxon>Actinomycetes</taxon>
        <taxon>Mycobacteriales</taxon>
        <taxon>Corynebacteriaceae</taxon>
        <taxon>Corynebacterium</taxon>
    </lineage>
</organism>
<dbReference type="SUPFAM" id="SSF51604">
    <property type="entry name" value="Enolase C-terminal domain-like"/>
    <property type="match status" value="1"/>
</dbReference>
<dbReference type="AlphaFoldDB" id="A0A934I6K8"/>
<sequence>MPFTHAPLDNRLVELVATLDADELIGRSRTVALPMRVRFRGITRREALLIHGPVGWGEFAPFRDYAPEEAAAWLAAAIEMAYLGAPTPERDRIEINATVPAVAPDEVPGVLSRFPGCRTVKVKVAEPGQTLDDDVARVSAVREAVPNALVRVDANRGFTVDRALDAARAFGPLDYFEQPCATTAELAELRQRLVRSGIFCRVAADESIRRAGDPFAVLEARALDVAVVKAAPLGGVRRLLDIAEKIAAHGVSVTVASALDTAVGLNAGLAAAAALPGHTDDDEIDVPPAPAGLGTCGFFIDDVVDPATAGRVIVDGQLSCAPVEPDPDRLAGLAADPDTVDFWRTHLQKSLECLKLQVGA</sequence>
<dbReference type="InterPro" id="IPR036849">
    <property type="entry name" value="Enolase-like_C_sf"/>
</dbReference>
<dbReference type="Pfam" id="PF13378">
    <property type="entry name" value="MR_MLE_C"/>
    <property type="match status" value="1"/>
</dbReference>
<comment type="catalytic activity">
    <reaction evidence="5">
        <text>(1R,6R)-6-hydroxy-2-succinyl-cyclohexa-2,4-diene-1-carboxylate = 2-succinylbenzoate + H2O</text>
        <dbReference type="Rhea" id="RHEA:10196"/>
        <dbReference type="ChEBI" id="CHEBI:15377"/>
        <dbReference type="ChEBI" id="CHEBI:18325"/>
        <dbReference type="ChEBI" id="CHEBI:58689"/>
        <dbReference type="EC" id="4.2.1.113"/>
    </reaction>
</comment>
<feature type="binding site" evidence="5">
    <location>
        <position position="153"/>
    </location>
    <ligand>
        <name>Mg(2+)</name>
        <dbReference type="ChEBI" id="CHEBI:18420"/>
    </ligand>
</feature>
<dbReference type="InterPro" id="IPR013342">
    <property type="entry name" value="Mandelate_racemase_C"/>
</dbReference>
<evidence type="ECO:0000256" key="3">
    <source>
        <dbReference type="ARBA" id="ARBA00022842"/>
    </source>
</evidence>
<dbReference type="PANTHER" id="PTHR48073:SF2">
    <property type="entry name" value="O-SUCCINYLBENZOATE SYNTHASE"/>
    <property type="match status" value="1"/>
</dbReference>
<keyword evidence="2 5" id="KW-0479">Metal-binding</keyword>
<feature type="active site" description="Proton acceptor" evidence="5">
    <location>
        <position position="229"/>
    </location>
</feature>
<feature type="binding site" evidence="5">
    <location>
        <position position="205"/>
    </location>
    <ligand>
        <name>Mg(2+)</name>
        <dbReference type="ChEBI" id="CHEBI:18420"/>
    </ligand>
</feature>
<proteinExistence type="inferred from homology"/>
<accession>A0A934I6K8</accession>
<dbReference type="Gene3D" id="3.20.20.120">
    <property type="entry name" value="Enolase-like C-terminal domain"/>
    <property type="match status" value="1"/>
</dbReference>
<dbReference type="NCBIfam" id="NF002782">
    <property type="entry name" value="PRK02901.1"/>
    <property type="match status" value="1"/>
</dbReference>
<dbReference type="InterPro" id="IPR010196">
    <property type="entry name" value="OSB_synthase_MenC1"/>
</dbReference>
<dbReference type="GO" id="GO:0000287">
    <property type="term" value="F:magnesium ion binding"/>
    <property type="evidence" value="ECO:0007669"/>
    <property type="project" value="UniProtKB-UniRule"/>
</dbReference>
<dbReference type="InterPro" id="IPR029065">
    <property type="entry name" value="Enolase_C-like"/>
</dbReference>
<feature type="active site" description="Proton donor" evidence="5">
    <location>
        <position position="123"/>
    </location>
</feature>
<dbReference type="GO" id="GO:0009234">
    <property type="term" value="P:menaquinone biosynthetic process"/>
    <property type="evidence" value="ECO:0007669"/>
    <property type="project" value="UniProtKB-UniRule"/>
</dbReference>
<dbReference type="SFLD" id="SFLDG00180">
    <property type="entry name" value="muconate_cycloisomerase"/>
    <property type="match status" value="1"/>
</dbReference>
<evidence type="ECO:0000313" key="8">
    <source>
        <dbReference type="Proteomes" id="UP000645966"/>
    </source>
</evidence>
<dbReference type="CDD" id="cd03320">
    <property type="entry name" value="OSBS"/>
    <property type="match status" value="1"/>
</dbReference>
<feature type="domain" description="Mandelate racemase/muconate lactonizing enzyme C-terminal" evidence="6">
    <location>
        <begin position="104"/>
        <end position="196"/>
    </location>
</feature>
<comment type="similarity">
    <text evidence="5">Belongs to the mandelate racemase/muconate lactonizing enzyme family. MenC type 1 subfamily.</text>
</comment>